<sequence>MPRTRLLIRHELSMTAVRPEPVEGLCLDRHNTNELADKSGWINNLKLFCLLAATLGALPLHAEEAPNWHDDVLPDVQIKVVEPARNEVVVVINDNALGGNHAGLFAGKQLIDPAGSYFGRRGMDKAWPGPTLADYARFQTVDGLKIRLYRFLLKPGAFAEIERRVREAGSTPPLFCAVTVHNLLAGAMPFDGVERTGWTTPAALGRLLDGLTQGEAAIGECQNLDATPC</sequence>
<accession>Q2Z093</accession>
<protein>
    <submittedName>
        <fullName evidence="1">Uncharacterized protein</fullName>
    </submittedName>
</protein>
<name>Q2Z093_9PROT</name>
<evidence type="ECO:0000313" key="1">
    <source>
        <dbReference type="EMBL" id="CAI78507.1"/>
    </source>
</evidence>
<proteinExistence type="predicted"/>
<reference evidence="1" key="1">
    <citation type="journal article" date="2005" name="Environ. Microbiol.">
        <title>Lateral gene transfer and phylogenetic assignment of environmental fosmid clones.</title>
        <authorList>
            <person name="Nesbo C.L."/>
            <person name="Boucher Y."/>
            <person name="Dlutek M."/>
            <person name="Doolittle F.W."/>
        </authorList>
    </citation>
    <scope>NUCLEOTIDE SEQUENCE</scope>
</reference>
<dbReference type="AlphaFoldDB" id="Q2Z093"/>
<organism evidence="1">
    <name type="scientific">uncultured beta proteobacterium</name>
    <dbReference type="NCBI Taxonomy" id="86027"/>
    <lineage>
        <taxon>Bacteria</taxon>
        <taxon>Pseudomonadati</taxon>
        <taxon>Pseudomonadota</taxon>
        <taxon>Betaproteobacteria</taxon>
        <taxon>environmental samples</taxon>
    </lineage>
</organism>
<dbReference type="EMBL" id="AJ937761">
    <property type="protein sequence ID" value="CAI78507.1"/>
    <property type="molecule type" value="Genomic_DNA"/>
</dbReference>